<dbReference type="AlphaFoldDB" id="A0AAN7U3F8"/>
<reference evidence="3 4" key="1">
    <citation type="submission" date="2023-11" db="EMBL/GenBank/DDBJ databases">
        <title>Dfirmibasis_genome.</title>
        <authorList>
            <person name="Edelbroek B."/>
            <person name="Kjellin J."/>
            <person name="Jerlstrom-Hultqvist J."/>
            <person name="Soderbom F."/>
        </authorList>
    </citation>
    <scope>NUCLEOTIDE SEQUENCE [LARGE SCALE GENOMIC DNA]</scope>
    <source>
        <strain evidence="3 4">TNS-C-14</strain>
    </source>
</reference>
<evidence type="ECO:0000313" key="3">
    <source>
        <dbReference type="EMBL" id="KAK5580913.1"/>
    </source>
</evidence>
<evidence type="ECO:0000256" key="2">
    <source>
        <dbReference type="SAM" id="SignalP"/>
    </source>
</evidence>
<dbReference type="EMBL" id="JAVFKY010000002">
    <property type="protein sequence ID" value="KAK5580913.1"/>
    <property type="molecule type" value="Genomic_DNA"/>
</dbReference>
<dbReference type="Proteomes" id="UP001344447">
    <property type="component" value="Unassembled WGS sequence"/>
</dbReference>
<gene>
    <name evidence="3" type="ORF">RB653_000937</name>
</gene>
<dbReference type="PANTHER" id="PTHR33576:SF8">
    <property type="match status" value="1"/>
</dbReference>
<dbReference type="PANTHER" id="PTHR33576">
    <property type="entry name" value="CARBOHYDRATE BINDING DOMAIN-CONTAINING PROTEIN-RELATED"/>
    <property type="match status" value="1"/>
</dbReference>
<feature type="compositionally biased region" description="Low complexity" evidence="1">
    <location>
        <begin position="247"/>
        <end position="287"/>
    </location>
</feature>
<sequence length="337" mass="36109">MKLFILLLILIINILINESSGNEYVNFIPYLNDECLGDEIGIGYSGLLSTCLPSIDSHQNYLFTLKPKNVIEWTVFKYFNIQDSCNLNKTKILQPSFTSKIGSCISSEYINLDSKTSLSSPIYYKISITKNSPYISIKSIVNSFTLEKTCSSSNSPLIQYFTNHLNVNYKLNDKASYHCINDNPYIKKQLNPIEQISQECSQFKNGPILIKGLRFSSGGSGGSGESSGQSTGGDQSTGQSTGGGSGTIDSGGSSSTGNSGISSAGDTDTGTTETSGVTTATSATSGGVTSGGDDDGGGDSGGLFYTIENRINFLNYNPKSSSHQLTQKLFKKTYCSK</sequence>
<feature type="chain" id="PRO_5042954663" evidence="2">
    <location>
        <begin position="22"/>
        <end position="337"/>
    </location>
</feature>
<organism evidence="3 4">
    <name type="scientific">Dictyostelium firmibasis</name>
    <dbReference type="NCBI Taxonomy" id="79012"/>
    <lineage>
        <taxon>Eukaryota</taxon>
        <taxon>Amoebozoa</taxon>
        <taxon>Evosea</taxon>
        <taxon>Eumycetozoa</taxon>
        <taxon>Dictyostelia</taxon>
        <taxon>Dictyosteliales</taxon>
        <taxon>Dictyosteliaceae</taxon>
        <taxon>Dictyostelium</taxon>
    </lineage>
</organism>
<dbReference type="Pfam" id="PF11912">
    <property type="entry name" value="CfaA_B_C"/>
    <property type="match status" value="1"/>
</dbReference>
<feature type="region of interest" description="Disordered" evidence="1">
    <location>
        <begin position="215"/>
        <end position="303"/>
    </location>
</feature>
<evidence type="ECO:0000256" key="1">
    <source>
        <dbReference type="SAM" id="MobiDB-lite"/>
    </source>
</evidence>
<accession>A0AAN7U3F8</accession>
<keyword evidence="4" id="KW-1185">Reference proteome</keyword>
<proteinExistence type="predicted"/>
<name>A0AAN7U3F8_9MYCE</name>
<feature type="signal peptide" evidence="2">
    <location>
        <begin position="1"/>
        <end position="21"/>
    </location>
</feature>
<feature type="compositionally biased region" description="Low complexity" evidence="1">
    <location>
        <begin position="226"/>
        <end position="239"/>
    </location>
</feature>
<evidence type="ECO:0000313" key="4">
    <source>
        <dbReference type="Proteomes" id="UP001344447"/>
    </source>
</evidence>
<keyword evidence="2" id="KW-0732">Signal</keyword>
<dbReference type="InterPro" id="IPR021837">
    <property type="entry name" value="CfaA/B/C"/>
</dbReference>
<protein>
    <submittedName>
        <fullName evidence="3">Uncharacterized protein</fullName>
    </submittedName>
</protein>
<comment type="caution">
    <text evidence="3">The sequence shown here is derived from an EMBL/GenBank/DDBJ whole genome shotgun (WGS) entry which is preliminary data.</text>
</comment>